<sequence>MIKLRVELEPAYDVTLGYGLLDGLQLPVSRVALLYDAALPAEVVERAARHAEFRVALPPGEACKTLEVYSRTLSELARHALPRDGAVLSLGGGATSDLAGFVAASYLRGVRLYSVPTTLLAVVDASVGGKTGVNLPEGKNLVGAFHQASAVTADLDTLRSLPERTFREGVSEMFKHDLLDPRARLGRFWERSDVGSPEFLEAVARSVAVKAGVVARDPHEAGERAYLNLGHTLGHALEAASRHALTHGEAVAYGLHYAAILSYLEGGADLTERTAKFLAWMRPGPLPRASFEDLAVLMNRDKKADSRGVRFTLLRDVGEAYLARVSPERQRVAFERFVTDVRAILGAKPER</sequence>
<keyword evidence="6" id="KW-0057">Aromatic amino acid biosynthesis</keyword>
<organism evidence="11 12">
    <name type="scientific">Deinobacterium chartae</name>
    <dbReference type="NCBI Taxonomy" id="521158"/>
    <lineage>
        <taxon>Bacteria</taxon>
        <taxon>Thermotogati</taxon>
        <taxon>Deinococcota</taxon>
        <taxon>Deinococci</taxon>
        <taxon>Deinococcales</taxon>
        <taxon>Deinococcaceae</taxon>
        <taxon>Deinobacterium</taxon>
    </lineage>
</organism>
<dbReference type="InterPro" id="IPR056179">
    <property type="entry name" value="DHQS_C"/>
</dbReference>
<comment type="cofactor">
    <cofactor evidence="2">
        <name>Co(2+)</name>
        <dbReference type="ChEBI" id="CHEBI:48828"/>
    </cofactor>
</comment>
<dbReference type="GO" id="GO:0003856">
    <property type="term" value="F:3-dehydroquinate synthase activity"/>
    <property type="evidence" value="ECO:0007669"/>
    <property type="project" value="UniProtKB-EC"/>
</dbReference>
<dbReference type="EC" id="4.2.3.4" evidence="11"/>
<keyword evidence="3" id="KW-0028">Amino-acid biosynthesis</keyword>
<proteinExistence type="predicted"/>
<dbReference type="InterPro" id="IPR030960">
    <property type="entry name" value="DHQS/DOIS_N"/>
</dbReference>
<dbReference type="GO" id="GO:0008652">
    <property type="term" value="P:amino acid biosynthetic process"/>
    <property type="evidence" value="ECO:0007669"/>
    <property type="project" value="UniProtKB-KW"/>
</dbReference>
<evidence type="ECO:0000256" key="5">
    <source>
        <dbReference type="ARBA" id="ARBA00023027"/>
    </source>
</evidence>
<dbReference type="Pfam" id="PF24621">
    <property type="entry name" value="DHQS_C"/>
    <property type="match status" value="1"/>
</dbReference>
<keyword evidence="7 11" id="KW-0456">Lyase</keyword>
<evidence type="ECO:0000256" key="8">
    <source>
        <dbReference type="ARBA" id="ARBA00023285"/>
    </source>
</evidence>
<dbReference type="InterPro" id="IPR030963">
    <property type="entry name" value="DHQ_synth_fam"/>
</dbReference>
<dbReference type="CDD" id="cd08195">
    <property type="entry name" value="DHQS"/>
    <property type="match status" value="1"/>
</dbReference>
<dbReference type="InterPro" id="IPR050071">
    <property type="entry name" value="Dehydroquinate_synthase"/>
</dbReference>
<dbReference type="SUPFAM" id="SSF56796">
    <property type="entry name" value="Dehydroquinate synthase-like"/>
    <property type="match status" value="1"/>
</dbReference>
<keyword evidence="12" id="KW-1185">Reference proteome</keyword>
<evidence type="ECO:0000256" key="2">
    <source>
        <dbReference type="ARBA" id="ARBA00001941"/>
    </source>
</evidence>
<dbReference type="AlphaFoldDB" id="A0A841I0R6"/>
<dbReference type="Proteomes" id="UP000569951">
    <property type="component" value="Unassembled WGS sequence"/>
</dbReference>
<evidence type="ECO:0000259" key="9">
    <source>
        <dbReference type="Pfam" id="PF01761"/>
    </source>
</evidence>
<dbReference type="PIRSF" id="PIRSF001455">
    <property type="entry name" value="DHQ_synth"/>
    <property type="match status" value="1"/>
</dbReference>
<dbReference type="GO" id="GO:0046872">
    <property type="term" value="F:metal ion binding"/>
    <property type="evidence" value="ECO:0007669"/>
    <property type="project" value="UniProtKB-KW"/>
</dbReference>
<reference evidence="11 12" key="1">
    <citation type="submission" date="2020-08" db="EMBL/GenBank/DDBJ databases">
        <title>Genomic Encyclopedia of Type Strains, Phase IV (KMG-IV): sequencing the most valuable type-strain genomes for metagenomic binning, comparative biology and taxonomic classification.</title>
        <authorList>
            <person name="Goeker M."/>
        </authorList>
    </citation>
    <scope>NUCLEOTIDE SEQUENCE [LARGE SCALE GENOMIC DNA]</scope>
    <source>
        <strain evidence="11 12">DSM 21458</strain>
    </source>
</reference>
<dbReference type="Gene3D" id="1.20.1090.10">
    <property type="entry name" value="Dehydroquinate synthase-like - alpha domain"/>
    <property type="match status" value="1"/>
</dbReference>
<evidence type="ECO:0000256" key="3">
    <source>
        <dbReference type="ARBA" id="ARBA00022605"/>
    </source>
</evidence>
<protein>
    <submittedName>
        <fullName evidence="11">3-dehydroquinate synthase</fullName>
        <ecNumber evidence="11">4.2.3.4</ecNumber>
    </submittedName>
</protein>
<gene>
    <name evidence="11" type="ORF">HNR42_001119</name>
</gene>
<dbReference type="RefSeq" id="WP_183985395.1">
    <property type="nucleotide sequence ID" value="NZ_JACHHG010000003.1"/>
</dbReference>
<dbReference type="GO" id="GO:0009073">
    <property type="term" value="P:aromatic amino acid family biosynthetic process"/>
    <property type="evidence" value="ECO:0007669"/>
    <property type="project" value="UniProtKB-KW"/>
</dbReference>
<keyword evidence="5" id="KW-0520">NAD</keyword>
<evidence type="ECO:0000313" key="11">
    <source>
        <dbReference type="EMBL" id="MBB6097702.1"/>
    </source>
</evidence>
<dbReference type="Pfam" id="PF01761">
    <property type="entry name" value="DHQ_synthase"/>
    <property type="match status" value="1"/>
</dbReference>
<evidence type="ECO:0000256" key="6">
    <source>
        <dbReference type="ARBA" id="ARBA00023141"/>
    </source>
</evidence>
<dbReference type="EMBL" id="JACHHG010000003">
    <property type="protein sequence ID" value="MBB6097702.1"/>
    <property type="molecule type" value="Genomic_DNA"/>
</dbReference>
<feature type="domain" description="3-dehydroquinate synthase N-terminal" evidence="9">
    <location>
        <begin position="55"/>
        <end position="167"/>
    </location>
</feature>
<dbReference type="Gene3D" id="3.40.50.1970">
    <property type="match status" value="1"/>
</dbReference>
<comment type="caution">
    <text evidence="11">The sequence shown here is derived from an EMBL/GenBank/DDBJ whole genome shotgun (WGS) entry which is preliminary data.</text>
</comment>
<evidence type="ECO:0000256" key="7">
    <source>
        <dbReference type="ARBA" id="ARBA00023239"/>
    </source>
</evidence>
<dbReference type="PANTHER" id="PTHR43622">
    <property type="entry name" value="3-DEHYDROQUINATE SYNTHASE"/>
    <property type="match status" value="1"/>
</dbReference>
<keyword evidence="8" id="KW-0170">Cobalt</keyword>
<evidence type="ECO:0000313" key="12">
    <source>
        <dbReference type="Proteomes" id="UP000569951"/>
    </source>
</evidence>
<evidence type="ECO:0000256" key="4">
    <source>
        <dbReference type="ARBA" id="ARBA00022723"/>
    </source>
</evidence>
<feature type="domain" description="3-dehydroquinate synthase C-terminal" evidence="10">
    <location>
        <begin position="169"/>
        <end position="304"/>
    </location>
</feature>
<dbReference type="PANTHER" id="PTHR43622:SF7">
    <property type="entry name" value="3-DEHYDROQUINATE SYNTHASE, CHLOROPLASTIC"/>
    <property type="match status" value="1"/>
</dbReference>
<accession>A0A841I0R6</accession>
<keyword evidence="4" id="KW-0479">Metal-binding</keyword>
<evidence type="ECO:0000256" key="1">
    <source>
        <dbReference type="ARBA" id="ARBA00001911"/>
    </source>
</evidence>
<evidence type="ECO:0000259" key="10">
    <source>
        <dbReference type="Pfam" id="PF24621"/>
    </source>
</evidence>
<name>A0A841I0R6_9DEIO</name>
<comment type="cofactor">
    <cofactor evidence="1">
        <name>NAD(+)</name>
        <dbReference type="ChEBI" id="CHEBI:57540"/>
    </cofactor>
</comment>